<keyword evidence="4 8" id="KW-0418">Kinase</keyword>
<feature type="domain" description="Cytidylate kinase" evidence="9">
    <location>
        <begin position="12"/>
        <end position="225"/>
    </location>
</feature>
<keyword evidence="3 8" id="KW-0547">Nucleotide-binding</keyword>
<dbReference type="EMBL" id="SLWY01000003">
    <property type="protein sequence ID" value="TCO83097.1"/>
    <property type="molecule type" value="Genomic_DNA"/>
</dbReference>
<evidence type="ECO:0000256" key="6">
    <source>
        <dbReference type="ARBA" id="ARBA00047615"/>
    </source>
</evidence>
<dbReference type="SUPFAM" id="SSF52540">
    <property type="entry name" value="P-loop containing nucleoside triphosphate hydrolases"/>
    <property type="match status" value="1"/>
</dbReference>
<reference evidence="10 11" key="1">
    <citation type="submission" date="2019-03" db="EMBL/GenBank/DDBJ databases">
        <title>Genomic Encyclopedia of Type Strains, Phase IV (KMG-IV): sequencing the most valuable type-strain genomes for metagenomic binning, comparative biology and taxonomic classification.</title>
        <authorList>
            <person name="Goeker M."/>
        </authorList>
    </citation>
    <scope>NUCLEOTIDE SEQUENCE [LARGE SCALE GENOMIC DNA]</scope>
    <source>
        <strain evidence="10 11">DSM 25287</strain>
    </source>
</reference>
<feature type="binding site" evidence="8">
    <location>
        <begin position="16"/>
        <end position="24"/>
    </location>
    <ligand>
        <name>ATP</name>
        <dbReference type="ChEBI" id="CHEBI:30616"/>
    </ligand>
</feature>
<evidence type="ECO:0000256" key="3">
    <source>
        <dbReference type="ARBA" id="ARBA00022741"/>
    </source>
</evidence>
<name>A0A4V6NPL4_9GAMM</name>
<comment type="caution">
    <text evidence="10">The sequence shown here is derived from an EMBL/GenBank/DDBJ whole genome shotgun (WGS) entry which is preliminary data.</text>
</comment>
<evidence type="ECO:0000256" key="5">
    <source>
        <dbReference type="ARBA" id="ARBA00022840"/>
    </source>
</evidence>
<accession>A0A4V6NPL4</accession>
<evidence type="ECO:0000256" key="1">
    <source>
        <dbReference type="ARBA" id="ARBA00009427"/>
    </source>
</evidence>
<comment type="subcellular location">
    <subcellularLocation>
        <location evidence="8">Cytoplasm</location>
    </subcellularLocation>
</comment>
<organism evidence="10 11">
    <name type="scientific">Plasticicumulans lactativorans</name>
    <dbReference type="NCBI Taxonomy" id="1133106"/>
    <lineage>
        <taxon>Bacteria</taxon>
        <taxon>Pseudomonadati</taxon>
        <taxon>Pseudomonadota</taxon>
        <taxon>Gammaproteobacteria</taxon>
        <taxon>Candidatus Competibacteraceae</taxon>
        <taxon>Plasticicumulans</taxon>
    </lineage>
</organism>
<dbReference type="GO" id="GO:0015949">
    <property type="term" value="P:nucleobase-containing small molecule interconversion"/>
    <property type="evidence" value="ECO:0007669"/>
    <property type="project" value="TreeGrafter"/>
</dbReference>
<evidence type="ECO:0000256" key="8">
    <source>
        <dbReference type="HAMAP-Rule" id="MF_00238"/>
    </source>
</evidence>
<dbReference type="AlphaFoldDB" id="A0A4V6NPL4"/>
<dbReference type="HAMAP" id="MF_00238">
    <property type="entry name" value="Cytidyl_kinase_type1"/>
    <property type="match status" value="1"/>
</dbReference>
<dbReference type="GO" id="GO:0005524">
    <property type="term" value="F:ATP binding"/>
    <property type="evidence" value="ECO:0007669"/>
    <property type="project" value="UniProtKB-UniRule"/>
</dbReference>
<gene>
    <name evidence="8" type="primary">cmk</name>
    <name evidence="10" type="ORF">EV699_103147</name>
</gene>
<keyword evidence="2 8" id="KW-0808">Transferase</keyword>
<evidence type="ECO:0000256" key="2">
    <source>
        <dbReference type="ARBA" id="ARBA00022679"/>
    </source>
</evidence>
<proteinExistence type="inferred from homology"/>
<dbReference type="InterPro" id="IPR027417">
    <property type="entry name" value="P-loop_NTPase"/>
</dbReference>
<dbReference type="PANTHER" id="PTHR21299">
    <property type="entry name" value="CYTIDYLATE KINASE/PANTOATE-BETA-ALANINE LIGASE"/>
    <property type="match status" value="1"/>
</dbReference>
<dbReference type="InterPro" id="IPR011994">
    <property type="entry name" value="Cytidylate_kinase_dom"/>
</dbReference>
<dbReference type="GO" id="GO:0005829">
    <property type="term" value="C:cytosol"/>
    <property type="evidence" value="ECO:0007669"/>
    <property type="project" value="TreeGrafter"/>
</dbReference>
<dbReference type="Gene3D" id="3.40.50.300">
    <property type="entry name" value="P-loop containing nucleotide triphosphate hydrolases"/>
    <property type="match status" value="1"/>
</dbReference>
<dbReference type="GO" id="GO:0036431">
    <property type="term" value="F:dCMP kinase activity"/>
    <property type="evidence" value="ECO:0007669"/>
    <property type="project" value="InterPro"/>
</dbReference>
<dbReference type="OrthoDB" id="9807434at2"/>
<keyword evidence="8" id="KW-0963">Cytoplasm</keyword>
<comment type="similarity">
    <text evidence="1 8">Belongs to the cytidylate kinase family. Type 1 subfamily.</text>
</comment>
<dbReference type="Pfam" id="PF02224">
    <property type="entry name" value="Cytidylate_kin"/>
    <property type="match status" value="1"/>
</dbReference>
<evidence type="ECO:0000313" key="10">
    <source>
        <dbReference type="EMBL" id="TCO83097.1"/>
    </source>
</evidence>
<protein>
    <recommendedName>
        <fullName evidence="8">Cytidylate kinase</fullName>
        <shortName evidence="8">CK</shortName>
        <ecNumber evidence="8">2.7.4.25</ecNumber>
    </recommendedName>
    <alternativeName>
        <fullName evidence="8">Cytidine monophosphate kinase</fullName>
        <shortName evidence="8">CMP kinase</shortName>
    </alternativeName>
</protein>
<dbReference type="InterPro" id="IPR003136">
    <property type="entry name" value="Cytidylate_kin"/>
</dbReference>
<dbReference type="GO" id="GO:0036430">
    <property type="term" value="F:CMP kinase activity"/>
    <property type="evidence" value="ECO:0007669"/>
    <property type="project" value="RHEA"/>
</dbReference>
<comment type="catalytic activity">
    <reaction evidence="6 8">
        <text>dCMP + ATP = dCDP + ADP</text>
        <dbReference type="Rhea" id="RHEA:25094"/>
        <dbReference type="ChEBI" id="CHEBI:30616"/>
        <dbReference type="ChEBI" id="CHEBI:57566"/>
        <dbReference type="ChEBI" id="CHEBI:58593"/>
        <dbReference type="ChEBI" id="CHEBI:456216"/>
        <dbReference type="EC" id="2.7.4.25"/>
    </reaction>
</comment>
<dbReference type="NCBIfam" id="TIGR00017">
    <property type="entry name" value="cmk"/>
    <property type="match status" value="1"/>
</dbReference>
<keyword evidence="5 8" id="KW-0067">ATP-binding</keyword>
<sequence>MVAQASGTVPVIAVDGPSGVGKGTLCRRLAEHLDFHLLDSGSLYRLTALAALRGGVDLGDAAGLAAIAAVLDASFAPGADDLVIRLAGTDVTRELRAETTGNAASIVAAVPQVRAALLQRQRDFRRPPGLIADGRDMGTTVFPDAPLKIYLVASPAERARRRHKQLSEKGVGATLAALEREIAERDARDAGRTASPLRPAGDAIVIDTDALDIEAVFHRVLGLVRERLSV</sequence>
<evidence type="ECO:0000256" key="4">
    <source>
        <dbReference type="ARBA" id="ARBA00022777"/>
    </source>
</evidence>
<dbReference type="Proteomes" id="UP000295765">
    <property type="component" value="Unassembled WGS sequence"/>
</dbReference>
<evidence type="ECO:0000256" key="7">
    <source>
        <dbReference type="ARBA" id="ARBA00048478"/>
    </source>
</evidence>
<evidence type="ECO:0000313" key="11">
    <source>
        <dbReference type="Proteomes" id="UP000295765"/>
    </source>
</evidence>
<comment type="catalytic activity">
    <reaction evidence="7 8">
        <text>CMP + ATP = CDP + ADP</text>
        <dbReference type="Rhea" id="RHEA:11600"/>
        <dbReference type="ChEBI" id="CHEBI:30616"/>
        <dbReference type="ChEBI" id="CHEBI:58069"/>
        <dbReference type="ChEBI" id="CHEBI:60377"/>
        <dbReference type="ChEBI" id="CHEBI:456216"/>
        <dbReference type="EC" id="2.7.4.25"/>
    </reaction>
</comment>
<dbReference type="GO" id="GO:0006220">
    <property type="term" value="P:pyrimidine nucleotide metabolic process"/>
    <property type="evidence" value="ECO:0007669"/>
    <property type="project" value="UniProtKB-UniRule"/>
</dbReference>
<dbReference type="CDD" id="cd02020">
    <property type="entry name" value="CMPK"/>
    <property type="match status" value="1"/>
</dbReference>
<keyword evidence="11" id="KW-1185">Reference proteome</keyword>
<dbReference type="PANTHER" id="PTHR21299:SF2">
    <property type="entry name" value="CYTIDYLATE KINASE"/>
    <property type="match status" value="1"/>
</dbReference>
<dbReference type="EC" id="2.7.4.25" evidence="8"/>
<evidence type="ECO:0000259" key="9">
    <source>
        <dbReference type="Pfam" id="PF02224"/>
    </source>
</evidence>